<dbReference type="SUPFAM" id="SSF51735">
    <property type="entry name" value="NAD(P)-binding Rossmann-fold domains"/>
    <property type="match status" value="1"/>
</dbReference>
<dbReference type="GO" id="GO:0016491">
    <property type="term" value="F:oxidoreductase activity"/>
    <property type="evidence" value="ECO:0007669"/>
    <property type="project" value="UniProtKB-KW"/>
</dbReference>
<dbReference type="PRINTS" id="PR00080">
    <property type="entry name" value="SDRFAMILY"/>
</dbReference>
<proteinExistence type="inferred from homology"/>
<gene>
    <name evidence="7" type="ORF">CH341_17405</name>
</gene>
<keyword evidence="5" id="KW-1133">Transmembrane helix</keyword>
<comment type="caution">
    <text evidence="7">The sequence shown here is derived from an EMBL/GenBank/DDBJ whole genome shotgun (WGS) entry which is preliminary data.</text>
</comment>
<dbReference type="PROSITE" id="PS00061">
    <property type="entry name" value="ADH_SHORT"/>
    <property type="match status" value="1"/>
</dbReference>
<evidence type="ECO:0000259" key="6">
    <source>
        <dbReference type="SMART" id="SM00822"/>
    </source>
</evidence>
<protein>
    <submittedName>
        <fullName evidence="7">Short-chain dehydrogenase</fullName>
    </submittedName>
</protein>
<dbReference type="NCBIfam" id="NF005495">
    <property type="entry name" value="PRK07109.1"/>
    <property type="match status" value="1"/>
</dbReference>
<comment type="similarity">
    <text evidence="1 3">Belongs to the short-chain dehydrogenases/reductases (SDR) family.</text>
</comment>
<dbReference type="RefSeq" id="WP_111420285.1">
    <property type="nucleotide sequence ID" value="NZ_NPEX01000122.1"/>
</dbReference>
<evidence type="ECO:0000313" key="8">
    <source>
        <dbReference type="Proteomes" id="UP000249130"/>
    </source>
</evidence>
<dbReference type="OrthoDB" id="9804774at2"/>
<keyword evidence="5" id="KW-0472">Membrane</keyword>
<feature type="region of interest" description="Disordered" evidence="4">
    <location>
        <begin position="263"/>
        <end position="288"/>
    </location>
</feature>
<keyword evidence="5" id="KW-0812">Transmembrane</keyword>
<keyword evidence="2" id="KW-0560">Oxidoreductase</keyword>
<evidence type="ECO:0000313" key="7">
    <source>
        <dbReference type="EMBL" id="RAI42851.1"/>
    </source>
</evidence>
<dbReference type="SMART" id="SM00822">
    <property type="entry name" value="PKS_KR"/>
    <property type="match status" value="1"/>
</dbReference>
<dbReference type="EMBL" id="NPEX01000122">
    <property type="protein sequence ID" value="RAI42851.1"/>
    <property type="molecule type" value="Genomic_DNA"/>
</dbReference>
<dbReference type="Pfam" id="PF00106">
    <property type="entry name" value="adh_short"/>
    <property type="match status" value="1"/>
</dbReference>
<evidence type="ECO:0000256" key="3">
    <source>
        <dbReference type="RuleBase" id="RU000363"/>
    </source>
</evidence>
<evidence type="ECO:0000256" key="2">
    <source>
        <dbReference type="ARBA" id="ARBA00023002"/>
    </source>
</evidence>
<organism evidence="7 8">
    <name type="scientific">Rhodoplanes roseus</name>
    <dbReference type="NCBI Taxonomy" id="29409"/>
    <lineage>
        <taxon>Bacteria</taxon>
        <taxon>Pseudomonadati</taxon>
        <taxon>Pseudomonadota</taxon>
        <taxon>Alphaproteobacteria</taxon>
        <taxon>Hyphomicrobiales</taxon>
        <taxon>Nitrobacteraceae</taxon>
        <taxon>Rhodoplanes</taxon>
    </lineage>
</organism>
<keyword evidence="8" id="KW-1185">Reference proteome</keyword>
<accession>A0A327KX16</accession>
<evidence type="ECO:0000256" key="1">
    <source>
        <dbReference type="ARBA" id="ARBA00006484"/>
    </source>
</evidence>
<feature type="domain" description="Ketoreductase" evidence="6">
    <location>
        <begin position="3"/>
        <end position="189"/>
    </location>
</feature>
<dbReference type="Gene3D" id="3.40.50.720">
    <property type="entry name" value="NAD(P)-binding Rossmann-like Domain"/>
    <property type="match status" value="1"/>
</dbReference>
<name>A0A327KX16_9BRAD</name>
<dbReference type="PANTHER" id="PTHR44196:SF1">
    <property type="entry name" value="DEHYDROGENASE_REDUCTASE SDR FAMILY MEMBER 7B"/>
    <property type="match status" value="1"/>
</dbReference>
<evidence type="ECO:0000256" key="4">
    <source>
        <dbReference type="SAM" id="MobiDB-lite"/>
    </source>
</evidence>
<dbReference type="PANTHER" id="PTHR44196">
    <property type="entry name" value="DEHYDROGENASE/REDUCTASE SDR FAMILY MEMBER 7B"/>
    <property type="match status" value="1"/>
</dbReference>
<dbReference type="Proteomes" id="UP000249130">
    <property type="component" value="Unassembled WGS sequence"/>
</dbReference>
<dbReference type="PRINTS" id="PR00081">
    <property type="entry name" value="GDHRDH"/>
</dbReference>
<dbReference type="InterPro" id="IPR020904">
    <property type="entry name" value="Sc_DH/Rdtase_CS"/>
</dbReference>
<dbReference type="GO" id="GO:0016020">
    <property type="term" value="C:membrane"/>
    <property type="evidence" value="ECO:0007669"/>
    <property type="project" value="TreeGrafter"/>
</dbReference>
<feature type="transmembrane region" description="Helical" evidence="5">
    <location>
        <begin position="303"/>
        <end position="327"/>
    </location>
</feature>
<sequence length="364" mass="39166">MARIVVITGAGAGVGRATAVAFARAGYDVALVARGRDRLEAAAREVRAQGANTLVLPLDVADAAAVEAAADRIERELGPIDVWVNVAMVTIFAPVHDISADEFRRVTEVTYLGYVHGTLAALARMRPRDRGTIVQVGSALSYRAIPLQSAYCGAKFAIRGFTDALRSELLHDKSRIRLTMVQLPAVNTPQFDWARNRLPTKVQPVPPIFQPDAIAREIVRAAGRPTREVWLGVSAVKAIIGGMLVPGYADRLLATQGYSGQITSEARPKDQPDNLLEPPPGDPGARGRFTARAQSRCVSFDPAWLRGGALLGLLGALAGAFALGHVVGRERARPRRVPHPQHAPHRAVEQARSFGARPHTVARR</sequence>
<evidence type="ECO:0000256" key="5">
    <source>
        <dbReference type="SAM" id="Phobius"/>
    </source>
</evidence>
<reference evidence="7 8" key="1">
    <citation type="submission" date="2017-07" db="EMBL/GenBank/DDBJ databases">
        <title>Draft Genome Sequences of Select Purple Nonsulfur Bacteria.</title>
        <authorList>
            <person name="Lasarre B."/>
            <person name="Mckinlay J.B."/>
        </authorList>
    </citation>
    <scope>NUCLEOTIDE SEQUENCE [LARGE SCALE GENOMIC DNA]</scope>
    <source>
        <strain evidence="7 8">DSM 5909</strain>
    </source>
</reference>
<feature type="region of interest" description="Disordered" evidence="4">
    <location>
        <begin position="332"/>
        <end position="364"/>
    </location>
</feature>
<dbReference type="InterPro" id="IPR002347">
    <property type="entry name" value="SDR_fam"/>
</dbReference>
<feature type="compositionally biased region" description="Basic residues" evidence="4">
    <location>
        <begin position="332"/>
        <end position="345"/>
    </location>
</feature>
<dbReference type="InterPro" id="IPR036291">
    <property type="entry name" value="NAD(P)-bd_dom_sf"/>
</dbReference>
<dbReference type="AlphaFoldDB" id="A0A327KX16"/>
<dbReference type="InterPro" id="IPR057326">
    <property type="entry name" value="KR_dom"/>
</dbReference>